<protein>
    <recommendedName>
        <fullName evidence="1">Aminoglycoside phosphotransferase domain-containing protein</fullName>
    </recommendedName>
</protein>
<dbReference type="SUPFAM" id="SSF56112">
    <property type="entry name" value="Protein kinase-like (PK-like)"/>
    <property type="match status" value="1"/>
</dbReference>
<dbReference type="PANTHER" id="PTHR21310">
    <property type="entry name" value="AMINOGLYCOSIDE PHOSPHOTRANSFERASE-RELATED-RELATED"/>
    <property type="match status" value="1"/>
</dbReference>
<dbReference type="EMBL" id="ML977010">
    <property type="protein sequence ID" value="KAF1952418.1"/>
    <property type="molecule type" value="Genomic_DNA"/>
</dbReference>
<proteinExistence type="predicted"/>
<keyword evidence="3" id="KW-1185">Reference proteome</keyword>
<evidence type="ECO:0000313" key="3">
    <source>
        <dbReference type="Proteomes" id="UP000800035"/>
    </source>
</evidence>
<dbReference type="Pfam" id="PF01636">
    <property type="entry name" value="APH"/>
    <property type="match status" value="1"/>
</dbReference>
<evidence type="ECO:0000259" key="1">
    <source>
        <dbReference type="Pfam" id="PF01636"/>
    </source>
</evidence>
<dbReference type="Proteomes" id="UP000800035">
    <property type="component" value="Unassembled WGS sequence"/>
</dbReference>
<gene>
    <name evidence="2" type="ORF">CC80DRAFT_452161</name>
</gene>
<dbReference type="AlphaFoldDB" id="A0A6A5TJ73"/>
<dbReference type="OrthoDB" id="2906425at2759"/>
<organism evidence="2 3">
    <name type="scientific">Byssothecium circinans</name>
    <dbReference type="NCBI Taxonomy" id="147558"/>
    <lineage>
        <taxon>Eukaryota</taxon>
        <taxon>Fungi</taxon>
        <taxon>Dikarya</taxon>
        <taxon>Ascomycota</taxon>
        <taxon>Pezizomycotina</taxon>
        <taxon>Dothideomycetes</taxon>
        <taxon>Pleosporomycetidae</taxon>
        <taxon>Pleosporales</taxon>
        <taxon>Massarineae</taxon>
        <taxon>Massarinaceae</taxon>
        <taxon>Byssothecium</taxon>
    </lineage>
</organism>
<dbReference type="InterPro" id="IPR051678">
    <property type="entry name" value="AGP_Transferase"/>
</dbReference>
<evidence type="ECO:0000313" key="2">
    <source>
        <dbReference type="EMBL" id="KAF1952418.1"/>
    </source>
</evidence>
<name>A0A6A5TJ73_9PLEO</name>
<sequence length="405" mass="45079">MADRNVAPDEKLLKQIFANEQPSLVSIILQNWDKCIFTAEFSNALKNGRHSCVVRLEAVNGKSAHFTMVAAMQEIAAICIPDLVPETLQVGTAANDQGREFQFCVIEFVEGITLEEVWDQMDGEDRRSVTTAVVEALSKLHSLRLSDAKVQTILRRVLGEGSEEVLKKAAVGGPLTGFLNDAPSLLASIEQRTKLRTPFCTIEPIADPKGLIIKSSFEDVGSITVSDADMEQWPKEAVFCHNDLTPRNLILQPSGSPSGKTRYKLAAIIDWEVAGFYPPSYQLSLQDTYLGGGNQHFSFYLLLKEGMKDIAPPSPSQIALLRAMELIFESQQRRLLEGMNIPAHIRKRFRQVLRLSRDKDPYVGWKCEPKEGLLPEFSRDDGQKLEDDVVAEIIGGRQAKLKQAI</sequence>
<reference evidence="2" key="1">
    <citation type="journal article" date="2020" name="Stud. Mycol.">
        <title>101 Dothideomycetes genomes: a test case for predicting lifestyles and emergence of pathogens.</title>
        <authorList>
            <person name="Haridas S."/>
            <person name="Albert R."/>
            <person name="Binder M."/>
            <person name="Bloem J."/>
            <person name="Labutti K."/>
            <person name="Salamov A."/>
            <person name="Andreopoulos B."/>
            <person name="Baker S."/>
            <person name="Barry K."/>
            <person name="Bills G."/>
            <person name="Bluhm B."/>
            <person name="Cannon C."/>
            <person name="Castanera R."/>
            <person name="Culley D."/>
            <person name="Daum C."/>
            <person name="Ezra D."/>
            <person name="Gonzalez J."/>
            <person name="Henrissat B."/>
            <person name="Kuo A."/>
            <person name="Liang C."/>
            <person name="Lipzen A."/>
            <person name="Lutzoni F."/>
            <person name="Magnuson J."/>
            <person name="Mondo S."/>
            <person name="Nolan M."/>
            <person name="Ohm R."/>
            <person name="Pangilinan J."/>
            <person name="Park H.-J."/>
            <person name="Ramirez L."/>
            <person name="Alfaro M."/>
            <person name="Sun H."/>
            <person name="Tritt A."/>
            <person name="Yoshinaga Y."/>
            <person name="Zwiers L.-H."/>
            <person name="Turgeon B."/>
            <person name="Goodwin S."/>
            <person name="Spatafora J."/>
            <person name="Crous P."/>
            <person name="Grigoriev I."/>
        </authorList>
    </citation>
    <scope>NUCLEOTIDE SEQUENCE</scope>
    <source>
        <strain evidence="2">CBS 675.92</strain>
    </source>
</reference>
<accession>A0A6A5TJ73</accession>
<feature type="domain" description="Aminoglycoside phosphotransferase" evidence="1">
    <location>
        <begin position="70"/>
        <end position="281"/>
    </location>
</feature>
<dbReference type="InterPro" id="IPR002575">
    <property type="entry name" value="Aminoglycoside_PTrfase"/>
</dbReference>
<dbReference type="Gene3D" id="3.90.1200.10">
    <property type="match status" value="1"/>
</dbReference>
<dbReference type="InterPro" id="IPR011009">
    <property type="entry name" value="Kinase-like_dom_sf"/>
</dbReference>